<dbReference type="EMBL" id="JAKMXF010000354">
    <property type="protein sequence ID" value="KAI6646727.1"/>
    <property type="molecule type" value="Genomic_DNA"/>
</dbReference>
<organism evidence="1 2">
    <name type="scientific">Oopsacas minuta</name>
    <dbReference type="NCBI Taxonomy" id="111878"/>
    <lineage>
        <taxon>Eukaryota</taxon>
        <taxon>Metazoa</taxon>
        <taxon>Porifera</taxon>
        <taxon>Hexactinellida</taxon>
        <taxon>Hexasterophora</taxon>
        <taxon>Lyssacinosida</taxon>
        <taxon>Leucopsacidae</taxon>
        <taxon>Oopsacas</taxon>
    </lineage>
</organism>
<name>A0AAV7JD65_9METZ</name>
<evidence type="ECO:0000313" key="2">
    <source>
        <dbReference type="Proteomes" id="UP001165289"/>
    </source>
</evidence>
<sequence>MDQLGVDKSSNIFNRRQLEASLKIAMNTREGKQGIGTSQELDPFTKAVNYLEKHEILNHMETIAAKVCFNKPADPIEFMLKEILALRNN</sequence>
<comment type="caution">
    <text evidence="1">The sequence shown here is derived from an EMBL/GenBank/DDBJ whole genome shotgun (WGS) entry which is preliminary data.</text>
</comment>
<dbReference type="InterPro" id="IPR040760">
    <property type="entry name" value="Tex55"/>
</dbReference>
<protein>
    <submittedName>
        <fullName evidence="1">Uncharacterized protein</fullName>
    </submittedName>
</protein>
<accession>A0AAV7JD65</accession>
<evidence type="ECO:0000313" key="1">
    <source>
        <dbReference type="EMBL" id="KAI6646727.1"/>
    </source>
</evidence>
<dbReference type="AlphaFoldDB" id="A0AAV7JD65"/>
<dbReference type="Pfam" id="PF17819">
    <property type="entry name" value="Tex55"/>
    <property type="match status" value="1"/>
</dbReference>
<gene>
    <name evidence="1" type="ORF">LOD99_12847</name>
</gene>
<reference evidence="1 2" key="1">
    <citation type="journal article" date="2023" name="BMC Biol.">
        <title>The compact genome of the sponge Oopsacas minuta (Hexactinellida) is lacking key metazoan core genes.</title>
        <authorList>
            <person name="Santini S."/>
            <person name="Schenkelaars Q."/>
            <person name="Jourda C."/>
            <person name="Duchesne M."/>
            <person name="Belahbib H."/>
            <person name="Rocher C."/>
            <person name="Selva M."/>
            <person name="Riesgo A."/>
            <person name="Vervoort M."/>
            <person name="Leys S.P."/>
            <person name="Kodjabachian L."/>
            <person name="Le Bivic A."/>
            <person name="Borchiellini C."/>
            <person name="Claverie J.M."/>
            <person name="Renard E."/>
        </authorList>
    </citation>
    <scope>NUCLEOTIDE SEQUENCE [LARGE SCALE GENOMIC DNA]</scope>
    <source>
        <strain evidence="1">SPO-2</strain>
    </source>
</reference>
<dbReference type="SUPFAM" id="SSF47391">
    <property type="entry name" value="Dimerization-anchoring domain of cAMP-dependent PK regulatory subunit"/>
    <property type="match status" value="1"/>
</dbReference>
<dbReference type="Proteomes" id="UP001165289">
    <property type="component" value="Unassembled WGS sequence"/>
</dbReference>
<proteinExistence type="predicted"/>
<keyword evidence="2" id="KW-1185">Reference proteome</keyword>